<gene>
    <name evidence="1" type="ORF">DPBNPPHM_00538</name>
    <name evidence="2" type="ORF">OPDIPICF_01922</name>
</gene>
<name>A0A5S9N229_9GAMM</name>
<proteinExistence type="predicted"/>
<keyword evidence="4" id="KW-1185">Reference proteome</keyword>
<evidence type="ECO:0000313" key="2">
    <source>
        <dbReference type="EMBL" id="CAA0116765.1"/>
    </source>
</evidence>
<dbReference type="EMBL" id="CACSII010000001">
    <property type="protein sequence ID" value="CAA0083065.1"/>
    <property type="molecule type" value="Genomic_DNA"/>
</dbReference>
<protein>
    <submittedName>
        <fullName evidence="1">Uncharacterized protein</fullName>
    </submittedName>
</protein>
<sequence length="124" mass="13365">MATAYFINATPTKTKVQLNTGNLNSLAPMSVDSSSEAVSAPAWGADIAAFVSPDTFAGDNKVNELLYSSQQSGKTRRYKITSSVSTTLDLYFFLFEDTIVAEDQTGSSASIHIEHIETMESELA</sequence>
<evidence type="ECO:0000313" key="4">
    <source>
        <dbReference type="Proteomes" id="UP000441399"/>
    </source>
</evidence>
<organism evidence="1 3">
    <name type="scientific">BD1-7 clade bacterium</name>
    <dbReference type="NCBI Taxonomy" id="2029982"/>
    <lineage>
        <taxon>Bacteria</taxon>
        <taxon>Pseudomonadati</taxon>
        <taxon>Pseudomonadota</taxon>
        <taxon>Gammaproteobacteria</taxon>
        <taxon>Cellvibrionales</taxon>
        <taxon>Spongiibacteraceae</taxon>
        <taxon>BD1-7 clade</taxon>
    </lineage>
</organism>
<reference evidence="3 4" key="1">
    <citation type="submission" date="2019-11" db="EMBL/GenBank/DDBJ databases">
        <authorList>
            <person name="Holert J."/>
        </authorList>
    </citation>
    <scope>NUCLEOTIDE SEQUENCE [LARGE SCALE GENOMIC DNA]</scope>
    <source>
        <strain evidence="1">BC5_2</strain>
        <strain evidence="2">SB11_3</strain>
    </source>
</reference>
<evidence type="ECO:0000313" key="3">
    <source>
        <dbReference type="Proteomes" id="UP000434580"/>
    </source>
</evidence>
<evidence type="ECO:0000313" key="1">
    <source>
        <dbReference type="EMBL" id="CAA0083065.1"/>
    </source>
</evidence>
<dbReference type="EMBL" id="CACSIO010000023">
    <property type="protein sequence ID" value="CAA0116765.1"/>
    <property type="molecule type" value="Genomic_DNA"/>
</dbReference>
<accession>A0A5S9N229</accession>
<dbReference type="OrthoDB" id="9869997at2"/>
<dbReference type="AlphaFoldDB" id="A0A5S9N229"/>
<dbReference type="Proteomes" id="UP000441399">
    <property type="component" value="Unassembled WGS sequence"/>
</dbReference>
<dbReference type="Proteomes" id="UP000434580">
    <property type="component" value="Unassembled WGS sequence"/>
</dbReference>